<dbReference type="GO" id="GO:0042910">
    <property type="term" value="F:xenobiotic transmembrane transporter activity"/>
    <property type="evidence" value="ECO:0007669"/>
    <property type="project" value="TreeGrafter"/>
</dbReference>
<dbReference type="AlphaFoldDB" id="A0A1I7N462"/>
<dbReference type="SUPFAM" id="SSF82714">
    <property type="entry name" value="Multidrug efflux transporter AcrB TolC docking domain, DN and DC subdomains"/>
    <property type="match status" value="2"/>
</dbReference>
<feature type="transmembrane region" description="Helical" evidence="1">
    <location>
        <begin position="879"/>
        <end position="899"/>
    </location>
</feature>
<dbReference type="RefSeq" id="WP_092421065.1">
    <property type="nucleotide sequence ID" value="NZ_FPCK01000001.1"/>
</dbReference>
<dbReference type="GO" id="GO:0005886">
    <property type="term" value="C:plasma membrane"/>
    <property type="evidence" value="ECO:0007669"/>
    <property type="project" value="TreeGrafter"/>
</dbReference>
<evidence type="ECO:0000313" key="3">
    <source>
        <dbReference type="Proteomes" id="UP000199074"/>
    </source>
</evidence>
<dbReference type="EMBL" id="FPCK01000001">
    <property type="protein sequence ID" value="SFV29373.1"/>
    <property type="molecule type" value="Genomic_DNA"/>
</dbReference>
<organism evidence="2 3">
    <name type="scientific">Devosia crocina</name>
    <dbReference type="NCBI Taxonomy" id="429728"/>
    <lineage>
        <taxon>Bacteria</taxon>
        <taxon>Pseudomonadati</taxon>
        <taxon>Pseudomonadota</taxon>
        <taxon>Alphaproteobacteria</taxon>
        <taxon>Hyphomicrobiales</taxon>
        <taxon>Devosiaceae</taxon>
        <taxon>Devosia</taxon>
    </lineage>
</organism>
<dbReference type="Pfam" id="PF00873">
    <property type="entry name" value="ACR_tran"/>
    <property type="match status" value="1"/>
</dbReference>
<feature type="transmembrane region" description="Helical" evidence="1">
    <location>
        <begin position="339"/>
        <end position="358"/>
    </location>
</feature>
<name>A0A1I7N462_9HYPH</name>
<dbReference type="Gene3D" id="3.30.70.1320">
    <property type="entry name" value="Multidrug efflux transporter AcrB pore domain like"/>
    <property type="match status" value="1"/>
</dbReference>
<dbReference type="OrthoDB" id="8308837at2"/>
<accession>A0A1I7N462</accession>
<feature type="transmembrane region" description="Helical" evidence="1">
    <location>
        <begin position="905"/>
        <end position="926"/>
    </location>
</feature>
<dbReference type="Gene3D" id="3.30.70.1440">
    <property type="entry name" value="Multidrug efflux transporter AcrB pore domain"/>
    <property type="match status" value="1"/>
</dbReference>
<dbReference type="SUPFAM" id="SSF82693">
    <property type="entry name" value="Multidrug efflux transporter AcrB pore domain, PN1, PN2, PC1 and PC2 subdomains"/>
    <property type="match status" value="3"/>
</dbReference>
<dbReference type="Gene3D" id="3.30.70.1430">
    <property type="entry name" value="Multidrug efflux transporter AcrB pore domain"/>
    <property type="match status" value="2"/>
</dbReference>
<dbReference type="Gene3D" id="1.20.1640.10">
    <property type="entry name" value="Multidrug efflux transporter AcrB transmembrane domain"/>
    <property type="match status" value="2"/>
</dbReference>
<feature type="transmembrane region" description="Helical" evidence="1">
    <location>
        <begin position="529"/>
        <end position="547"/>
    </location>
</feature>
<feature type="transmembrane region" description="Helical" evidence="1">
    <location>
        <begin position="852"/>
        <end position="872"/>
    </location>
</feature>
<dbReference type="SUPFAM" id="SSF82866">
    <property type="entry name" value="Multidrug efflux transporter AcrB transmembrane domain"/>
    <property type="match status" value="2"/>
</dbReference>
<feature type="transmembrane region" description="Helical" evidence="1">
    <location>
        <begin position="365"/>
        <end position="385"/>
    </location>
</feature>
<dbReference type="PANTHER" id="PTHR32063:SF14">
    <property type="entry name" value="BLL4319 PROTEIN"/>
    <property type="match status" value="1"/>
</dbReference>
<evidence type="ECO:0000256" key="1">
    <source>
        <dbReference type="SAM" id="Phobius"/>
    </source>
</evidence>
<dbReference type="STRING" id="429728.SAMN05216456_0738"/>
<reference evidence="2 3" key="1">
    <citation type="submission" date="2016-10" db="EMBL/GenBank/DDBJ databases">
        <authorList>
            <person name="de Groot N.N."/>
        </authorList>
    </citation>
    <scope>NUCLEOTIDE SEQUENCE [LARGE SCALE GENOMIC DNA]</scope>
    <source>
        <strain evidence="2 3">IPL20</strain>
    </source>
</reference>
<feature type="transmembrane region" description="Helical" evidence="1">
    <location>
        <begin position="468"/>
        <end position="491"/>
    </location>
</feature>
<feature type="transmembrane region" description="Helical" evidence="1">
    <location>
        <begin position="954"/>
        <end position="975"/>
    </location>
</feature>
<feature type="transmembrane region" description="Helical" evidence="1">
    <location>
        <begin position="436"/>
        <end position="456"/>
    </location>
</feature>
<sequence>MSIASKNERGGALATLFVKRPVMAVVVNALIMVAGLAALLGIEVRELPRVESPVLSVSTSFPGAAAETVDREVTAAVESAVARVQGVTGISSSSSVGRSRVTLEFSESTNLDIATSDVRDALSRIDRQLPDDAETPTIFKADSDAQPIMQLAVTSDTLSIAEVSDLVDGTISERLAAAEGVAEVQIYGTRTSSFEVDIDPVKLASRGLTVADIRTALSTVAFDSPAGSINGPNQNISVRAMSEITDPADFEDIIINGRTRLGDVANVVFDAAASTSAIRSDGKPGIGIGIVRQAQSNSVSISHAIQDAVDSLNQTLPEGVDIKISSDEAVFIEGALHEVQLALLVALVVVVAIIYLFLLDLRAVLVPAIAMPIALLGAVAGMYIAGFSLNIITLLALVLATGLVVDDAIVVLENIMRRKHLGAGPRAAAVLGTQEVFFAVIATTLTLAAVFVPLSFLSGHTGRLFREFGFTLAIAVLLSSVVALSMGPMIASRLLKAGHKEHTGGIFSAFGRAVGGFYRATLRVALRNSVVVILIAALFAGSAYYVYGSLRQEITPPEDRSAINLRISAPNTVSLDFVRTRLSQVETMLQPYVESGEVRSMFVLSGWGNGGMIAMSLAPWGERERSQQVIAAEINALMTQVPGVRAFVSQGNSLGIRGGGSGLQFAIAGSDYAVLADTAETIADSLEADGRFGRVTVDFDTTQPQLTLTVDRARADALGIDINGLATTMQAMIDGADVGSIFINDTSYSIRMVSTAHPVNDPRDLETLFIRAGDGRYVPMSTIASIEEAPVPPSLRREQQRRAVAVTATLEGGLALGDAYNQVLEIAAPILPQGTSIVPLAEAKTIGEANNALFATFGFALVIILLVLAAQFESFWSAIIVMATVPFGVAAGLWAILVTGGSLNIFSQIGLVLVVGIMAKNGILIVEFANQLRDRGYSVAEAIEEASNIRLRPVMMTMLATILGGVPLVLASGAGAEARSALGWVMVGGLGFAAIATLYLTPVAYLLLARFSKPKAEEEARLERELDDANARPEPAE</sequence>
<dbReference type="Gene3D" id="3.30.2090.10">
    <property type="entry name" value="Multidrug efflux transporter AcrB TolC docking domain, DN and DC subdomains"/>
    <property type="match status" value="2"/>
</dbReference>
<gene>
    <name evidence="2" type="ORF">SAMN05216456_0738</name>
</gene>
<dbReference type="InterPro" id="IPR001036">
    <property type="entry name" value="Acrflvin-R"/>
</dbReference>
<feature type="transmembrane region" description="Helical" evidence="1">
    <location>
        <begin position="21"/>
        <end position="42"/>
    </location>
</feature>
<dbReference type="PANTHER" id="PTHR32063">
    <property type="match status" value="1"/>
</dbReference>
<dbReference type="Proteomes" id="UP000199074">
    <property type="component" value="Unassembled WGS sequence"/>
</dbReference>
<dbReference type="PRINTS" id="PR00702">
    <property type="entry name" value="ACRIFLAVINRP"/>
</dbReference>
<protein>
    <submittedName>
        <fullName evidence="2">Hydrophobic/amphiphilic exporter-1, HAE1 family</fullName>
    </submittedName>
</protein>
<proteinExistence type="predicted"/>
<keyword evidence="1" id="KW-0812">Transmembrane</keyword>
<feature type="transmembrane region" description="Helical" evidence="1">
    <location>
        <begin position="981"/>
        <end position="1008"/>
    </location>
</feature>
<keyword evidence="3" id="KW-1185">Reference proteome</keyword>
<keyword evidence="1" id="KW-0472">Membrane</keyword>
<feature type="transmembrane region" description="Helical" evidence="1">
    <location>
        <begin position="391"/>
        <end position="415"/>
    </location>
</feature>
<keyword evidence="1" id="KW-1133">Transmembrane helix</keyword>
<evidence type="ECO:0000313" key="2">
    <source>
        <dbReference type="EMBL" id="SFV29373.1"/>
    </source>
</evidence>
<dbReference type="InterPro" id="IPR027463">
    <property type="entry name" value="AcrB_DN_DC_subdom"/>
</dbReference>